<keyword evidence="3 5" id="KW-0732">Signal</keyword>
<protein>
    <submittedName>
        <fullName evidence="8">Transporter substrate-binding domain-containing protein</fullName>
    </submittedName>
</protein>
<dbReference type="SMART" id="SM00062">
    <property type="entry name" value="PBPb"/>
    <property type="match status" value="1"/>
</dbReference>
<evidence type="ECO:0000256" key="3">
    <source>
        <dbReference type="ARBA" id="ARBA00022729"/>
    </source>
</evidence>
<proteinExistence type="inferred from homology"/>
<dbReference type="PANTHER" id="PTHR35936">
    <property type="entry name" value="MEMBRANE-BOUND LYTIC MUREIN TRANSGLYCOSYLASE F"/>
    <property type="match status" value="1"/>
</dbReference>
<dbReference type="Gene3D" id="3.40.190.10">
    <property type="entry name" value="Periplasmic binding protein-like II"/>
    <property type="match status" value="2"/>
</dbReference>
<dbReference type="PROSITE" id="PS01039">
    <property type="entry name" value="SBP_BACTERIAL_3"/>
    <property type="match status" value="1"/>
</dbReference>
<dbReference type="SMART" id="SM00079">
    <property type="entry name" value="PBPe"/>
    <property type="match status" value="1"/>
</dbReference>
<dbReference type="InterPro" id="IPR001638">
    <property type="entry name" value="Solute-binding_3/MltF_N"/>
</dbReference>
<dbReference type="EMBL" id="JBHRZF010000142">
    <property type="protein sequence ID" value="MFC3861473.1"/>
    <property type="molecule type" value="Genomic_DNA"/>
</dbReference>
<sequence>MKKTALLTTLTALFLVSQADAQSCMANVKKNGLTVGTSPDYPPYESLNEKNEIVGFDIDLINAVAKKMGVKVKVVGQGFDGLIPALISKKIDVIAAGMTVTAERKKAVNFTLPYDNSANVIMARKENLKYASAASLAGKNVGSQIGTVQEKIVQDIKGANSKAFNLYTDAAVALQTRQIDAMVVDKTVADQFLKTYPDLRITGTLAKNEKAMAVRKDCGDVVNRMNAAIIEMRKNGELAAISKKWLK</sequence>
<feature type="domain" description="Ionotropic glutamate receptor C-terminal" evidence="7">
    <location>
        <begin position="32"/>
        <end position="247"/>
    </location>
</feature>
<comment type="similarity">
    <text evidence="2 4">Belongs to the bacterial solute-binding protein 3 family.</text>
</comment>
<feature type="signal peptide" evidence="5">
    <location>
        <begin position="1"/>
        <end position="21"/>
    </location>
</feature>
<dbReference type="InterPro" id="IPR018313">
    <property type="entry name" value="SBP_3_CS"/>
</dbReference>
<reference evidence="9" key="1">
    <citation type="journal article" date="2019" name="Int. J. Syst. Evol. Microbiol.">
        <title>The Global Catalogue of Microorganisms (GCM) 10K type strain sequencing project: providing services to taxonomists for standard genome sequencing and annotation.</title>
        <authorList>
            <consortium name="The Broad Institute Genomics Platform"/>
            <consortium name="The Broad Institute Genome Sequencing Center for Infectious Disease"/>
            <person name="Wu L."/>
            <person name="Ma J."/>
        </authorList>
    </citation>
    <scope>NUCLEOTIDE SEQUENCE [LARGE SCALE GENOMIC DNA]</scope>
    <source>
        <strain evidence="9">CCTCC AB 2013263</strain>
    </source>
</reference>
<dbReference type="PANTHER" id="PTHR35936:SF17">
    <property type="entry name" value="ARGININE-BINDING EXTRACELLULAR PROTEIN ARTP"/>
    <property type="match status" value="1"/>
</dbReference>
<keyword evidence="9" id="KW-1185">Reference proteome</keyword>
<evidence type="ECO:0000259" key="6">
    <source>
        <dbReference type="SMART" id="SM00062"/>
    </source>
</evidence>
<evidence type="ECO:0000256" key="4">
    <source>
        <dbReference type="RuleBase" id="RU003744"/>
    </source>
</evidence>
<accession>A0ABV8AAN6</accession>
<evidence type="ECO:0000256" key="2">
    <source>
        <dbReference type="ARBA" id="ARBA00010333"/>
    </source>
</evidence>
<dbReference type="Proteomes" id="UP001595748">
    <property type="component" value="Unassembled WGS sequence"/>
</dbReference>
<evidence type="ECO:0000313" key="9">
    <source>
        <dbReference type="Proteomes" id="UP001595748"/>
    </source>
</evidence>
<evidence type="ECO:0000256" key="5">
    <source>
        <dbReference type="SAM" id="SignalP"/>
    </source>
</evidence>
<feature type="chain" id="PRO_5046516613" evidence="5">
    <location>
        <begin position="22"/>
        <end position="247"/>
    </location>
</feature>
<comment type="subcellular location">
    <subcellularLocation>
        <location evidence="1">Cell envelope</location>
    </subcellularLocation>
</comment>
<dbReference type="RefSeq" id="WP_380078393.1">
    <property type="nucleotide sequence ID" value="NZ_JBHRZF010000142.1"/>
</dbReference>
<evidence type="ECO:0000256" key="1">
    <source>
        <dbReference type="ARBA" id="ARBA00004196"/>
    </source>
</evidence>
<gene>
    <name evidence="8" type="ORF">ACFOPQ_11950</name>
</gene>
<name>A0ABV8AAN6_9DEIO</name>
<evidence type="ECO:0000313" key="8">
    <source>
        <dbReference type="EMBL" id="MFC3861473.1"/>
    </source>
</evidence>
<evidence type="ECO:0000259" key="7">
    <source>
        <dbReference type="SMART" id="SM00079"/>
    </source>
</evidence>
<dbReference type="Pfam" id="PF00497">
    <property type="entry name" value="SBP_bac_3"/>
    <property type="match status" value="1"/>
</dbReference>
<feature type="domain" description="Solute-binding protein family 3/N-terminal" evidence="6">
    <location>
        <begin position="32"/>
        <end position="247"/>
    </location>
</feature>
<dbReference type="InterPro" id="IPR001320">
    <property type="entry name" value="Iontro_rcpt_C"/>
</dbReference>
<organism evidence="8 9">
    <name type="scientific">Deinococcus antarcticus</name>
    <dbReference type="NCBI Taxonomy" id="1298767"/>
    <lineage>
        <taxon>Bacteria</taxon>
        <taxon>Thermotogati</taxon>
        <taxon>Deinococcota</taxon>
        <taxon>Deinococci</taxon>
        <taxon>Deinococcales</taxon>
        <taxon>Deinococcaceae</taxon>
        <taxon>Deinococcus</taxon>
    </lineage>
</organism>
<dbReference type="SUPFAM" id="SSF53850">
    <property type="entry name" value="Periplasmic binding protein-like II"/>
    <property type="match status" value="1"/>
</dbReference>
<comment type="caution">
    <text evidence="8">The sequence shown here is derived from an EMBL/GenBank/DDBJ whole genome shotgun (WGS) entry which is preliminary data.</text>
</comment>